<accession>A0A5Q4BHQ1</accession>
<feature type="non-terminal residue" evidence="2">
    <location>
        <position position="1"/>
    </location>
</feature>
<dbReference type="OrthoDB" id="5327538at2759"/>
<dbReference type="PANTHER" id="PTHR21310">
    <property type="entry name" value="AMINOGLYCOSIDE PHOSPHOTRANSFERASE-RELATED-RELATED"/>
    <property type="match status" value="1"/>
</dbReference>
<sequence>ESYSLQYAAAELREIDQLRRRVDVSKLCSRASTIRQGIPCTVDLSNKQLSAMMGNQNCHAEITFKDGMKWIARFRLTRTTSPPQEVRDFIIRSEAATMTYLCQHTSLPVPRIFDWSCESDPENNVGTSYILMEKLDGRPLDWRVATVAQREKVMQQMADVLLEIERHPFDFMGSLTASPQDSTQFEVQGLAQHATYQLEARHALGPFSSPADGSAAIIRAYLAMIASGEIVASRPADAYLTHYFRLDIINQLWTDATTESQFFLKHPDDKGDHILINDNFDIVGIIDWEWTRTVSREEAFSSPSMMWPVAKFYAGANELAPDELRFAEVFRERGREDLSDYILKSRKVQRFFFALGSESPSDTPTFASLFMGLTRAFNYEDEAWGQWRNSALDRWRDDNELQKLVRQQDREKEP</sequence>
<name>A0A5Q4BHQ1_9PEZI</name>
<dbReference type="Pfam" id="PF01636">
    <property type="entry name" value="APH"/>
    <property type="match status" value="1"/>
</dbReference>
<dbReference type="PANTHER" id="PTHR21310:SF15">
    <property type="entry name" value="AMINOGLYCOSIDE PHOSPHOTRANSFERASE DOMAIN-CONTAINING PROTEIN"/>
    <property type="match status" value="1"/>
</dbReference>
<dbReference type="Proteomes" id="UP000326340">
    <property type="component" value="Unassembled WGS sequence"/>
</dbReference>
<keyword evidence="3" id="KW-1185">Reference proteome</keyword>
<feature type="domain" description="Aminoglycoside phosphotransferase" evidence="1">
    <location>
        <begin position="91"/>
        <end position="289"/>
    </location>
</feature>
<proteinExistence type="predicted"/>
<reference evidence="2 3" key="1">
    <citation type="journal article" date="2019" name="Sci. Rep.">
        <title>Colletotrichum shisoi sp. nov., an anthracnose pathogen of Perilla frutescens in Japan: molecular phylogenetic, morphological and genomic evidence.</title>
        <authorList>
            <person name="Gan P."/>
            <person name="Tsushima A."/>
            <person name="Hiroyama R."/>
            <person name="Narusaka M."/>
            <person name="Takano Y."/>
            <person name="Narusaka Y."/>
            <person name="Kawaradani M."/>
            <person name="Damm U."/>
            <person name="Shirasu K."/>
        </authorList>
    </citation>
    <scope>NUCLEOTIDE SEQUENCE [LARGE SCALE GENOMIC DNA]</scope>
    <source>
        <strain evidence="2 3">PG-2018a</strain>
    </source>
</reference>
<evidence type="ECO:0000313" key="2">
    <source>
        <dbReference type="EMBL" id="TQN66450.1"/>
    </source>
</evidence>
<evidence type="ECO:0000313" key="3">
    <source>
        <dbReference type="Proteomes" id="UP000326340"/>
    </source>
</evidence>
<dbReference type="InterPro" id="IPR011009">
    <property type="entry name" value="Kinase-like_dom_sf"/>
</dbReference>
<dbReference type="SUPFAM" id="SSF56112">
    <property type="entry name" value="Protein kinase-like (PK-like)"/>
    <property type="match status" value="1"/>
</dbReference>
<organism evidence="2 3">
    <name type="scientific">Colletotrichum shisoi</name>
    <dbReference type="NCBI Taxonomy" id="2078593"/>
    <lineage>
        <taxon>Eukaryota</taxon>
        <taxon>Fungi</taxon>
        <taxon>Dikarya</taxon>
        <taxon>Ascomycota</taxon>
        <taxon>Pezizomycotina</taxon>
        <taxon>Sordariomycetes</taxon>
        <taxon>Hypocreomycetidae</taxon>
        <taxon>Glomerellales</taxon>
        <taxon>Glomerellaceae</taxon>
        <taxon>Colletotrichum</taxon>
        <taxon>Colletotrichum destructivum species complex</taxon>
    </lineage>
</organism>
<comment type="caution">
    <text evidence="2">The sequence shown here is derived from an EMBL/GenBank/DDBJ whole genome shotgun (WGS) entry which is preliminary data.</text>
</comment>
<evidence type="ECO:0000259" key="1">
    <source>
        <dbReference type="Pfam" id="PF01636"/>
    </source>
</evidence>
<protein>
    <recommendedName>
        <fullName evidence="1">Aminoglycoside phosphotransferase domain-containing protein</fullName>
    </recommendedName>
</protein>
<dbReference type="AlphaFoldDB" id="A0A5Q4BHQ1"/>
<dbReference type="InterPro" id="IPR051678">
    <property type="entry name" value="AGP_Transferase"/>
</dbReference>
<dbReference type="EMBL" id="PUHP01001200">
    <property type="protein sequence ID" value="TQN66450.1"/>
    <property type="molecule type" value="Genomic_DNA"/>
</dbReference>
<gene>
    <name evidence="2" type="ORF">CSHISOI_09052</name>
</gene>
<dbReference type="InterPro" id="IPR002575">
    <property type="entry name" value="Aminoglycoside_PTrfase"/>
</dbReference>